<organism evidence="1 2">
    <name type="scientific">Lujinxingia litoralis</name>
    <dbReference type="NCBI Taxonomy" id="2211119"/>
    <lineage>
        <taxon>Bacteria</taxon>
        <taxon>Deltaproteobacteria</taxon>
        <taxon>Bradymonadales</taxon>
        <taxon>Lujinxingiaceae</taxon>
        <taxon>Lujinxingia</taxon>
    </lineage>
</organism>
<evidence type="ECO:0000313" key="2">
    <source>
        <dbReference type="Proteomes" id="UP000249169"/>
    </source>
</evidence>
<comment type="caution">
    <text evidence="1">The sequence shown here is derived from an EMBL/GenBank/DDBJ whole genome shotgun (WGS) entry which is preliminary data.</text>
</comment>
<proteinExistence type="predicted"/>
<dbReference type="Proteomes" id="UP000249169">
    <property type="component" value="Unassembled WGS sequence"/>
</dbReference>
<accession>A0A328C2H3</accession>
<sequence length="85" mass="9379">MRHVAEHVLSAATLTGIFQANPTAASFVGILNTSRAYLPQGAVFVDRARPLLVRGFGDHVAKLRYALFMHEVRGMIAIDLHHIRS</sequence>
<dbReference type="AlphaFoldDB" id="A0A328C2H3"/>
<reference evidence="1 2" key="1">
    <citation type="submission" date="2018-05" db="EMBL/GenBank/DDBJ databases">
        <title>Lujinxingia marina gen. nov. sp. nov., a new facultative anaerobic member of the class Deltaproteobacteria, and proposal of Lujinxingaceae fam. nov.</title>
        <authorList>
            <person name="Li C.-M."/>
        </authorList>
    </citation>
    <scope>NUCLEOTIDE SEQUENCE [LARGE SCALE GENOMIC DNA]</scope>
    <source>
        <strain evidence="1 2">B210</strain>
    </source>
</reference>
<evidence type="ECO:0000313" key="1">
    <source>
        <dbReference type="EMBL" id="RAL20624.1"/>
    </source>
</evidence>
<protein>
    <submittedName>
        <fullName evidence="1">Uncharacterized protein</fullName>
    </submittedName>
</protein>
<name>A0A328C2H3_9DELT</name>
<dbReference type="EMBL" id="QHKO01000009">
    <property type="protein sequence ID" value="RAL20624.1"/>
    <property type="molecule type" value="Genomic_DNA"/>
</dbReference>
<keyword evidence="2" id="KW-1185">Reference proteome</keyword>
<gene>
    <name evidence="1" type="ORF">DL240_16465</name>
</gene>